<dbReference type="Pfam" id="PF14932">
    <property type="entry name" value="HAUS-augmin3"/>
    <property type="match status" value="1"/>
</dbReference>
<keyword evidence="7" id="KW-0175">Coiled coil</keyword>
<evidence type="ECO:0000256" key="4">
    <source>
        <dbReference type="ARBA" id="ARBA00022618"/>
    </source>
</evidence>
<keyword evidence="8" id="KW-0206">Cytoskeleton</keyword>
<keyword evidence="11" id="KW-1185">Reference proteome</keyword>
<evidence type="ECO:0000256" key="6">
    <source>
        <dbReference type="ARBA" id="ARBA00022776"/>
    </source>
</evidence>
<dbReference type="RefSeq" id="XP_052125730.1">
    <property type="nucleotide sequence ID" value="XM_052269770.1"/>
</dbReference>
<accession>A0A9C6U1D1</accession>
<evidence type="ECO:0000256" key="9">
    <source>
        <dbReference type="ARBA" id="ARBA00023306"/>
    </source>
</evidence>
<keyword evidence="3" id="KW-0963">Cytoplasm</keyword>
<sequence length="581" mass="66632">MDKLLEKLPSVSLGGKDYSADDLQWLSEVRELVPFVNWLTKYIDSPNIISEQLYEKYTDLQHSGKVLNGEVLDQALEEYGVDVQRILHSNLSDFDVDLNDFELNELRIQNDTAAEVENLLSDECYQCSCTEQTKEAELKTAQVACQREGQNLMKIHVPYKATLSSLFSNVNKLKTTLMDSEDLDIQNCTFSNMPLDSILNSCEKFNEYSNLCLMRKFDRSSANDKNTLHELMSFVDDESSLRSLWSSSSSNMTTGLPSKMWKALVSKISEQGNFTGNVGAIRHLISLKGNSSLQKLNNLSMKLEISKLQDEILRLSEDINLILRHEVSNTVEEIVLHHISCVVERITRIRIERRQMKLRKLCSIAHVTHKFLYLTDALWMMFAHESQQFRFSLSTIKEISDFFTDELNRHDATMAGLHSTIKEYNMTSDVLRGGQAMLLGTLQRLLDITENGNDTISENQWIELECVHLSDVLESLEKQYPDRELSIYKLISELTNGQTNKPNLVKTELSLALQDVDDQINKSSLEFRNLATLYSTKQLAFNKSQVNKNRRLLWAWFLVAPEELEEALTIAEEESKKKRHG</sequence>
<name>A0A9C6U1D1_FRAOC</name>
<dbReference type="Proteomes" id="UP000504606">
    <property type="component" value="Unplaced"/>
</dbReference>
<evidence type="ECO:0000256" key="8">
    <source>
        <dbReference type="ARBA" id="ARBA00023212"/>
    </source>
</evidence>
<evidence type="ECO:0000313" key="12">
    <source>
        <dbReference type="RefSeq" id="XP_052125730.1"/>
    </source>
</evidence>
<dbReference type="GO" id="GO:0051301">
    <property type="term" value="P:cell division"/>
    <property type="evidence" value="ECO:0007669"/>
    <property type="project" value="UniProtKB-KW"/>
</dbReference>
<evidence type="ECO:0000313" key="11">
    <source>
        <dbReference type="Proteomes" id="UP000504606"/>
    </source>
</evidence>
<evidence type="ECO:0000256" key="3">
    <source>
        <dbReference type="ARBA" id="ARBA00022490"/>
    </source>
</evidence>
<reference evidence="12" key="1">
    <citation type="submission" date="2025-08" db="UniProtKB">
        <authorList>
            <consortium name="RefSeq"/>
        </authorList>
    </citation>
    <scope>IDENTIFICATION</scope>
    <source>
        <tissue evidence="12">Whole organism</tissue>
    </source>
</reference>
<evidence type="ECO:0000256" key="5">
    <source>
        <dbReference type="ARBA" id="ARBA00022701"/>
    </source>
</evidence>
<organism evidence="11 12">
    <name type="scientific">Frankliniella occidentalis</name>
    <name type="common">Western flower thrips</name>
    <name type="synonym">Euthrips occidentalis</name>
    <dbReference type="NCBI Taxonomy" id="133901"/>
    <lineage>
        <taxon>Eukaryota</taxon>
        <taxon>Metazoa</taxon>
        <taxon>Ecdysozoa</taxon>
        <taxon>Arthropoda</taxon>
        <taxon>Hexapoda</taxon>
        <taxon>Insecta</taxon>
        <taxon>Pterygota</taxon>
        <taxon>Neoptera</taxon>
        <taxon>Paraneoptera</taxon>
        <taxon>Thysanoptera</taxon>
        <taxon>Terebrantia</taxon>
        <taxon>Thripoidea</taxon>
        <taxon>Thripidae</taxon>
        <taxon>Frankliniella</taxon>
    </lineage>
</organism>
<comment type="similarity">
    <text evidence="2">Belongs to the HAUS3 family.</text>
</comment>
<proteinExistence type="inferred from homology"/>
<keyword evidence="4" id="KW-0132">Cell division</keyword>
<dbReference type="InterPro" id="IPR032733">
    <property type="entry name" value="HAUS3_N"/>
</dbReference>
<protein>
    <submittedName>
        <fullName evidence="12">HAUS augmin-like complex subunit 3</fullName>
    </submittedName>
</protein>
<dbReference type="AlphaFoldDB" id="A0A9C6U1D1"/>
<keyword evidence="9" id="KW-0131">Cell cycle</keyword>
<feature type="domain" description="HAUS augmin-like complex subunit 3 N-terminal" evidence="10">
    <location>
        <begin position="25"/>
        <end position="236"/>
    </location>
</feature>
<dbReference type="GeneID" id="113211798"/>
<comment type="subcellular location">
    <subcellularLocation>
        <location evidence="1">Cytoplasm</location>
        <location evidence="1">Cytoskeleton</location>
        <location evidence="1">Spindle</location>
    </subcellularLocation>
</comment>
<dbReference type="GO" id="GO:0005874">
    <property type="term" value="C:microtubule"/>
    <property type="evidence" value="ECO:0007669"/>
    <property type="project" value="UniProtKB-KW"/>
</dbReference>
<keyword evidence="5" id="KW-0493">Microtubule</keyword>
<dbReference type="OrthoDB" id="8193284at2759"/>
<dbReference type="GO" id="GO:0005819">
    <property type="term" value="C:spindle"/>
    <property type="evidence" value="ECO:0007669"/>
    <property type="project" value="UniProtKB-SubCell"/>
</dbReference>
<gene>
    <name evidence="12" type="primary">LOC113211798</name>
</gene>
<keyword evidence="6" id="KW-0498">Mitosis</keyword>
<evidence type="ECO:0000256" key="7">
    <source>
        <dbReference type="ARBA" id="ARBA00023054"/>
    </source>
</evidence>
<evidence type="ECO:0000259" key="10">
    <source>
        <dbReference type="Pfam" id="PF14932"/>
    </source>
</evidence>
<evidence type="ECO:0000256" key="1">
    <source>
        <dbReference type="ARBA" id="ARBA00004186"/>
    </source>
</evidence>
<evidence type="ECO:0000256" key="2">
    <source>
        <dbReference type="ARBA" id="ARBA00009645"/>
    </source>
</evidence>
<dbReference type="KEGG" id="foc:113211798"/>